<dbReference type="InterPro" id="IPR036291">
    <property type="entry name" value="NAD(P)-bd_dom_sf"/>
</dbReference>
<gene>
    <name evidence="3" type="ORF">ABC228_14940</name>
</gene>
<dbReference type="EMBL" id="JBDIML010000005">
    <property type="protein sequence ID" value="MEN2768477.1"/>
    <property type="molecule type" value="Genomic_DNA"/>
</dbReference>
<dbReference type="Proteomes" id="UP001444625">
    <property type="component" value="Unassembled WGS sequence"/>
</dbReference>
<name>A0ABU9XNQ2_9BACI</name>
<dbReference type="SUPFAM" id="SSF48179">
    <property type="entry name" value="6-phosphogluconate dehydrogenase C-terminal domain-like"/>
    <property type="match status" value="1"/>
</dbReference>
<dbReference type="SUPFAM" id="SSF51735">
    <property type="entry name" value="NAD(P)-binding Rossmann-fold domains"/>
    <property type="match status" value="1"/>
</dbReference>
<dbReference type="InterPro" id="IPR008927">
    <property type="entry name" value="6-PGluconate_DH-like_C_sf"/>
</dbReference>
<keyword evidence="4" id="KW-1185">Reference proteome</keyword>
<comment type="caution">
    <text evidence="3">The sequence shown here is derived from an EMBL/GenBank/DDBJ whole genome shotgun (WGS) entry which is preliminary data.</text>
</comment>
<feature type="domain" description="DUF2520" evidence="2">
    <location>
        <begin position="138"/>
        <end position="258"/>
    </location>
</feature>
<sequence length="281" mass="30817">MPIPKIGFIGAGKVGFTLGRYFASYHIPVSGYYSKSINSSKEAADFTGSKSLTLEEVIRTSDLLFLTVPDSLLQEVWNSVRSFPLDGKEICHCSGLFSSTVFQGIETTGALGFSLHPLSAIHDRLSSYQHMENVYLTLEGPQRGKHLPKLLSVLKNPVEQISADSKVQYHAAAVFCSNLVTAIAKIGSDLFQSSGLSEEFSDHAWRSLFIGNAQNIIDTGLLASLTGPIERGDEKTVMLHMNQLQGAARDVYLLLSQELLSLAKTKNPDRSYSKIEEVLMK</sequence>
<dbReference type="InterPro" id="IPR018931">
    <property type="entry name" value="DUF2520"/>
</dbReference>
<evidence type="ECO:0000259" key="2">
    <source>
        <dbReference type="Pfam" id="PF10728"/>
    </source>
</evidence>
<dbReference type="InterPro" id="IPR019665">
    <property type="entry name" value="OxRdtase/DH_put_Rossmann_dom"/>
</dbReference>
<protein>
    <submittedName>
        <fullName evidence="3">Rossmann-like and DUF2520 domain-containing protein</fullName>
    </submittedName>
</protein>
<dbReference type="PANTHER" id="PTHR40459">
    <property type="entry name" value="CONSERVED HYPOTHETICAL ALANINE AND LEUCINE RICH PROTEIN"/>
    <property type="match status" value="1"/>
</dbReference>
<dbReference type="RefSeq" id="WP_345825960.1">
    <property type="nucleotide sequence ID" value="NZ_JBDIML010000005.1"/>
</dbReference>
<dbReference type="PANTHER" id="PTHR40459:SF1">
    <property type="entry name" value="CONSERVED HYPOTHETICAL ALANINE AND LEUCINE RICH PROTEIN"/>
    <property type="match status" value="1"/>
</dbReference>
<dbReference type="Pfam" id="PF10728">
    <property type="entry name" value="DUF2520"/>
    <property type="match status" value="1"/>
</dbReference>
<organism evidence="3 4">
    <name type="scientific">Ornithinibacillus xuwenensis</name>
    <dbReference type="NCBI Taxonomy" id="3144668"/>
    <lineage>
        <taxon>Bacteria</taxon>
        <taxon>Bacillati</taxon>
        <taxon>Bacillota</taxon>
        <taxon>Bacilli</taxon>
        <taxon>Bacillales</taxon>
        <taxon>Bacillaceae</taxon>
        <taxon>Ornithinibacillus</taxon>
    </lineage>
</organism>
<accession>A0ABU9XNQ2</accession>
<feature type="domain" description="Putative oxidoreductase/dehydrogenase Rossmann-like" evidence="1">
    <location>
        <begin position="5"/>
        <end position="117"/>
    </location>
</feature>
<evidence type="ECO:0000259" key="1">
    <source>
        <dbReference type="Pfam" id="PF10727"/>
    </source>
</evidence>
<proteinExistence type="predicted"/>
<evidence type="ECO:0000313" key="3">
    <source>
        <dbReference type="EMBL" id="MEN2768477.1"/>
    </source>
</evidence>
<dbReference type="InterPro" id="IPR037108">
    <property type="entry name" value="TM1727-like_C_sf"/>
</dbReference>
<dbReference type="Gene3D" id="3.40.50.720">
    <property type="entry name" value="NAD(P)-binding Rossmann-like Domain"/>
    <property type="match status" value="1"/>
</dbReference>
<dbReference type="Pfam" id="PF10727">
    <property type="entry name" value="Rossmann-like"/>
    <property type="match status" value="1"/>
</dbReference>
<dbReference type="Gene3D" id="1.10.1040.20">
    <property type="entry name" value="ProC-like, C-terminal domain"/>
    <property type="match status" value="1"/>
</dbReference>
<evidence type="ECO:0000313" key="4">
    <source>
        <dbReference type="Proteomes" id="UP001444625"/>
    </source>
</evidence>
<reference evidence="3 4" key="1">
    <citation type="submission" date="2024-05" db="EMBL/GenBank/DDBJ databases">
        <authorList>
            <person name="Haq I."/>
            <person name="Ullah Z."/>
            <person name="Ahmad R."/>
            <person name="Li M."/>
            <person name="Tong Y."/>
        </authorList>
    </citation>
    <scope>NUCLEOTIDE SEQUENCE [LARGE SCALE GENOMIC DNA]</scope>
    <source>
        <strain evidence="3 4">16A2E</strain>
    </source>
</reference>